<reference evidence="3 4" key="1">
    <citation type="submission" date="2018-06" db="EMBL/GenBank/DDBJ databases">
        <title>Actinomadura craniellae sp. nov. isolated from marine sponge Craniella sp.</title>
        <authorList>
            <person name="Li L."/>
            <person name="Xu Q.H."/>
            <person name="Lin H.W."/>
            <person name="Lu Y.H."/>
        </authorList>
    </citation>
    <scope>NUCLEOTIDE SEQUENCE [LARGE SCALE GENOMIC DNA]</scope>
    <source>
        <strain evidence="3 4">LHW63021</strain>
    </source>
</reference>
<dbReference type="Proteomes" id="UP000251891">
    <property type="component" value="Unassembled WGS sequence"/>
</dbReference>
<dbReference type="SUPFAM" id="SSF51735">
    <property type="entry name" value="NAD(P)-binding Rossmann-fold domains"/>
    <property type="match status" value="1"/>
</dbReference>
<dbReference type="OrthoDB" id="4577644at2"/>
<evidence type="ECO:0000313" key="3">
    <source>
        <dbReference type="EMBL" id="RAY11699.1"/>
    </source>
</evidence>
<dbReference type="RefSeq" id="WP_111871277.1">
    <property type="nucleotide sequence ID" value="NZ_QLYX01000017.1"/>
</dbReference>
<dbReference type="InterPro" id="IPR036291">
    <property type="entry name" value="NAD(P)-bd_dom_sf"/>
</dbReference>
<dbReference type="GO" id="GO:0016491">
    <property type="term" value="F:oxidoreductase activity"/>
    <property type="evidence" value="ECO:0007669"/>
    <property type="project" value="UniProtKB-KW"/>
</dbReference>
<dbReference type="PANTHER" id="PTHR43157">
    <property type="entry name" value="PHOSPHATIDYLINOSITOL-GLYCAN BIOSYNTHESIS CLASS F PROTEIN-RELATED"/>
    <property type="match status" value="1"/>
</dbReference>
<comment type="similarity">
    <text evidence="2">Belongs to the short-chain dehydrogenases/reductases (SDR) family.</text>
</comment>
<comment type="caution">
    <text evidence="3">The sequence shown here is derived from an EMBL/GenBank/DDBJ whole genome shotgun (WGS) entry which is preliminary data.</text>
</comment>
<dbReference type="Gene3D" id="3.40.50.720">
    <property type="entry name" value="NAD(P)-binding Rossmann-like Domain"/>
    <property type="match status" value="1"/>
</dbReference>
<dbReference type="EMBL" id="QLYX01000017">
    <property type="protein sequence ID" value="RAY11699.1"/>
    <property type="molecule type" value="Genomic_DNA"/>
</dbReference>
<dbReference type="Pfam" id="PF00106">
    <property type="entry name" value="adh_short"/>
    <property type="match status" value="1"/>
</dbReference>
<proteinExistence type="inferred from homology"/>
<evidence type="ECO:0000256" key="2">
    <source>
        <dbReference type="RuleBase" id="RU000363"/>
    </source>
</evidence>
<dbReference type="NCBIfam" id="NF004846">
    <property type="entry name" value="PRK06197.1"/>
    <property type="match status" value="1"/>
</dbReference>
<protein>
    <submittedName>
        <fullName evidence="3">Short-chain dehydrogenase</fullName>
    </submittedName>
</protein>
<dbReference type="NCBIfam" id="NF004513">
    <property type="entry name" value="PRK05854.1"/>
    <property type="match status" value="1"/>
</dbReference>
<dbReference type="PRINTS" id="PR00081">
    <property type="entry name" value="GDHRDH"/>
</dbReference>
<evidence type="ECO:0000256" key="1">
    <source>
        <dbReference type="ARBA" id="ARBA00023002"/>
    </source>
</evidence>
<organism evidence="3 4">
    <name type="scientific">Actinomadura craniellae</name>
    <dbReference type="NCBI Taxonomy" id="2231787"/>
    <lineage>
        <taxon>Bacteria</taxon>
        <taxon>Bacillati</taxon>
        <taxon>Actinomycetota</taxon>
        <taxon>Actinomycetes</taxon>
        <taxon>Streptosporangiales</taxon>
        <taxon>Thermomonosporaceae</taxon>
        <taxon>Actinomadura</taxon>
    </lineage>
</organism>
<keyword evidence="1" id="KW-0560">Oxidoreductase</keyword>
<gene>
    <name evidence="3" type="ORF">DPM19_29200</name>
</gene>
<evidence type="ECO:0000313" key="4">
    <source>
        <dbReference type="Proteomes" id="UP000251891"/>
    </source>
</evidence>
<keyword evidence="4" id="KW-1185">Reference proteome</keyword>
<accession>A0A365GXZ2</accession>
<dbReference type="PANTHER" id="PTHR43157:SF31">
    <property type="entry name" value="PHOSPHATIDYLINOSITOL-GLYCAN BIOSYNTHESIS CLASS F PROTEIN"/>
    <property type="match status" value="1"/>
</dbReference>
<dbReference type="InterPro" id="IPR002347">
    <property type="entry name" value="SDR_fam"/>
</dbReference>
<dbReference type="AlphaFoldDB" id="A0A365GXZ2"/>
<name>A0A365GXZ2_9ACTN</name>
<dbReference type="PRINTS" id="PR00080">
    <property type="entry name" value="SDRFAMILY"/>
</dbReference>
<sequence>MGGWTAGDIPDLTGRRAIVTGANSGIGFHTALELARHGARVVLACRSAERGADALARIRAAAPEGDAALAALDLADLASVRAFADAHTGTPLDILVNNAGVMALPRRTTADGFEMQFGVNHLGHYALTGLLLPALLAAPASRVVTVTSMMAWSGRTNFDDLLDDPGAERGYRRWDVYSRAKLANLAFTKELDRRATGLTSVAAHPGYAATNLQQAGPRLAGSRLRERAMGAANVLVAQPAERGALPSLYAAVSPDVSGGACYGPRSFFQSRGLPTEVSTAPRAGDPAVGRRLWEISETLTGVRYAFPAG</sequence>